<accession>A0A1H7XPI1</accession>
<dbReference type="RefSeq" id="WP_143078751.1">
    <property type="nucleotide sequence ID" value="NZ_FOBF01000012.1"/>
</dbReference>
<keyword evidence="2" id="KW-1185">Reference proteome</keyword>
<gene>
    <name evidence="1" type="ORF">SAMN05660976_04880</name>
</gene>
<dbReference type="PROSITE" id="PS51257">
    <property type="entry name" value="PROKAR_LIPOPROTEIN"/>
    <property type="match status" value="1"/>
</dbReference>
<evidence type="ECO:0008006" key="3">
    <source>
        <dbReference type="Google" id="ProtNLM"/>
    </source>
</evidence>
<name>A0A1H7XPI1_9ACTN</name>
<proteinExistence type="predicted"/>
<evidence type="ECO:0000313" key="1">
    <source>
        <dbReference type="EMBL" id="SEM34899.1"/>
    </source>
</evidence>
<sequence length="175" mass="18577">MRRWAPAFLVACGVLAGCSGEPDMTRAEAADVAEVGREEGERGARQTLAAWLSAVTAGNGEVACELMTGEYRRRIAARHEASDCRTAVAAFARDLDEGERAALTSFEPSELWVSDDGRTAAAGAAQEKGAAWPSSVGVSAEYPFMFERLRDRWLLTDQDVGPGEDSVAPPAVVAS</sequence>
<evidence type="ECO:0000313" key="2">
    <source>
        <dbReference type="Proteomes" id="UP000198953"/>
    </source>
</evidence>
<dbReference type="EMBL" id="FOBF01000012">
    <property type="protein sequence ID" value="SEM34899.1"/>
    <property type="molecule type" value="Genomic_DNA"/>
</dbReference>
<reference evidence="1 2" key="1">
    <citation type="submission" date="2016-10" db="EMBL/GenBank/DDBJ databases">
        <authorList>
            <person name="de Groot N.N."/>
        </authorList>
    </citation>
    <scope>NUCLEOTIDE SEQUENCE [LARGE SCALE GENOMIC DNA]</scope>
    <source>
        <strain evidence="1 2">DSM 43357</strain>
    </source>
</reference>
<dbReference type="AlphaFoldDB" id="A0A1H7XPI1"/>
<protein>
    <recommendedName>
        <fullName evidence="3">Lipoprotein</fullName>
    </recommendedName>
</protein>
<organism evidence="1 2">
    <name type="scientific">Nonomuraea pusilla</name>
    <dbReference type="NCBI Taxonomy" id="46177"/>
    <lineage>
        <taxon>Bacteria</taxon>
        <taxon>Bacillati</taxon>
        <taxon>Actinomycetota</taxon>
        <taxon>Actinomycetes</taxon>
        <taxon>Streptosporangiales</taxon>
        <taxon>Streptosporangiaceae</taxon>
        <taxon>Nonomuraea</taxon>
    </lineage>
</organism>
<dbReference type="Proteomes" id="UP000198953">
    <property type="component" value="Unassembled WGS sequence"/>
</dbReference>